<dbReference type="RefSeq" id="YP_001469107.1">
    <property type="nucleotide sequence ID" value="NC_009817.1"/>
</dbReference>
<dbReference type="GeneID" id="5601942"/>
<dbReference type="EMBL" id="DQ535032">
    <property type="protein sequence ID" value="ABG21651.1"/>
    <property type="molecule type" value="Genomic_DNA"/>
</dbReference>
<protein>
    <submittedName>
        <fullName evidence="1">Gp108</fullName>
    </submittedName>
</protein>
<organism evidence="1 2">
    <name type="scientific">Lactococcus phage KSY1</name>
    <dbReference type="NCBI Taxonomy" id="2913972"/>
    <lineage>
        <taxon>Viruses</taxon>
        <taxon>Duplodnaviria</taxon>
        <taxon>Heunggongvirae</taxon>
        <taxon>Uroviricota</taxon>
        <taxon>Caudoviricetes</taxon>
        <taxon>Chopinvirus</taxon>
        <taxon>Chopinvirus KSY1</taxon>
    </lineage>
</organism>
<dbReference type="Proteomes" id="UP000000714">
    <property type="component" value="Segment"/>
</dbReference>
<gene>
    <name evidence="1" type="ORF">KSY1p108</name>
</gene>
<proteinExistence type="predicted"/>
<evidence type="ECO:0000313" key="1">
    <source>
        <dbReference type="EMBL" id="ABG21651.1"/>
    </source>
</evidence>
<keyword evidence="2" id="KW-1185">Reference proteome</keyword>
<sequence length="162" mass="18886">MKQLSPKTIGTLQVDLDEMRNRELDMIKIVCTPTRAQAANNFLKDMYHQFEWALQAYNAHYIDYPMEDKAVVNDSHYETIQRWLVGELQGDSNQPMDANAFFFINPITDLVTDFYKNKTSLLNILGVASVRLSLDPEDVLTMYDINKFIEQMKVKRNNWLKG</sequence>
<name>A6MAH3_9CAUD</name>
<evidence type="ECO:0000313" key="2">
    <source>
        <dbReference type="Proteomes" id="UP000000714"/>
    </source>
</evidence>
<dbReference type="KEGG" id="vg:5601942"/>
<reference evidence="1 2" key="1">
    <citation type="journal article" date="2007" name="Virology">
        <title>KSY1, a lactococcal phage with a T7-like transcription.</title>
        <authorList>
            <person name="Chopin A."/>
            <person name="Deveau H."/>
            <person name="Ehrlich S.D."/>
            <person name="Moineau S."/>
            <person name="Chopin M.C."/>
        </authorList>
    </citation>
    <scope>NUCLEOTIDE SEQUENCE</scope>
</reference>
<accession>A6MAH3</accession>